<dbReference type="Pfam" id="PF01797">
    <property type="entry name" value="Y1_Tnp"/>
    <property type="match status" value="1"/>
</dbReference>
<dbReference type="PANTHER" id="PTHR34322:SF2">
    <property type="entry name" value="TRANSPOSASE IS200-LIKE DOMAIN-CONTAINING PROTEIN"/>
    <property type="match status" value="1"/>
</dbReference>
<protein>
    <recommendedName>
        <fullName evidence="1">Transposase IS200-like domain-containing protein</fullName>
    </recommendedName>
</protein>
<comment type="caution">
    <text evidence="2">The sequence shown here is derived from an EMBL/GenBank/DDBJ whole genome shotgun (WGS) entry which is preliminary data.</text>
</comment>
<feature type="domain" description="Transposase IS200-like" evidence="1">
    <location>
        <begin position="9"/>
        <end position="153"/>
    </location>
</feature>
<dbReference type="GO" id="GO:0006313">
    <property type="term" value="P:DNA transposition"/>
    <property type="evidence" value="ECO:0007669"/>
    <property type="project" value="InterPro"/>
</dbReference>
<organism evidence="2 3">
    <name type="scientific">Candidatus Curtissbacteria bacterium RIFCSPLOWO2_01_FULL_41_18</name>
    <dbReference type="NCBI Taxonomy" id="1797727"/>
    <lineage>
        <taxon>Bacteria</taxon>
        <taxon>Candidatus Curtissiibacteriota</taxon>
    </lineage>
</organism>
<proteinExistence type="predicted"/>
<dbReference type="GO" id="GO:0004803">
    <property type="term" value="F:transposase activity"/>
    <property type="evidence" value="ECO:0007669"/>
    <property type="project" value="InterPro"/>
</dbReference>
<dbReference type="PANTHER" id="PTHR34322">
    <property type="entry name" value="TRANSPOSASE, Y1_TNP DOMAIN-CONTAINING"/>
    <property type="match status" value="1"/>
</dbReference>
<evidence type="ECO:0000313" key="2">
    <source>
        <dbReference type="EMBL" id="OGE03599.1"/>
    </source>
</evidence>
<dbReference type="SMART" id="SM01321">
    <property type="entry name" value="Y1_Tnp"/>
    <property type="match status" value="1"/>
</dbReference>
<dbReference type="InterPro" id="IPR036515">
    <property type="entry name" value="Transposase_17_sf"/>
</dbReference>
<dbReference type="SUPFAM" id="SSF143422">
    <property type="entry name" value="Transposase IS200-like"/>
    <property type="match status" value="1"/>
</dbReference>
<sequence length="226" mass="26790">MPQRLTILISGEIYHIFNRSIAQQPIFKTLRDHQRALGLVAFYLYQNPPLRYSHFNRLPQDQKADFLETLAKSKKRLVEILAFCIMPNHFHFLLKQLEDQGIAKFMNNFQHSYSKYYNVKNERTGSLFQAMFKGVRVESDEQLLHVSRYIHLNPVSSFLINIKSLEHYPWSSLNYYIKNTNGLTFINAKPVLEHFKSKGGYKKFVFDQADYQQKLDRIKHLTLEQL</sequence>
<dbReference type="GO" id="GO:0003677">
    <property type="term" value="F:DNA binding"/>
    <property type="evidence" value="ECO:0007669"/>
    <property type="project" value="InterPro"/>
</dbReference>
<gene>
    <name evidence="2" type="ORF">A3B51_01150</name>
</gene>
<dbReference type="Proteomes" id="UP000176780">
    <property type="component" value="Unassembled WGS sequence"/>
</dbReference>
<reference evidence="2 3" key="1">
    <citation type="journal article" date="2016" name="Nat. Commun.">
        <title>Thousands of microbial genomes shed light on interconnected biogeochemical processes in an aquifer system.</title>
        <authorList>
            <person name="Anantharaman K."/>
            <person name="Brown C.T."/>
            <person name="Hug L.A."/>
            <person name="Sharon I."/>
            <person name="Castelle C.J."/>
            <person name="Probst A.J."/>
            <person name="Thomas B.C."/>
            <person name="Singh A."/>
            <person name="Wilkins M.J."/>
            <person name="Karaoz U."/>
            <person name="Brodie E.L."/>
            <person name="Williams K.H."/>
            <person name="Hubbard S.S."/>
            <person name="Banfield J.F."/>
        </authorList>
    </citation>
    <scope>NUCLEOTIDE SEQUENCE [LARGE SCALE GENOMIC DNA]</scope>
</reference>
<dbReference type="InterPro" id="IPR002686">
    <property type="entry name" value="Transposase_17"/>
</dbReference>
<dbReference type="Gene3D" id="3.30.70.1290">
    <property type="entry name" value="Transposase IS200-like"/>
    <property type="match status" value="1"/>
</dbReference>
<evidence type="ECO:0000313" key="3">
    <source>
        <dbReference type="Proteomes" id="UP000176780"/>
    </source>
</evidence>
<accession>A0A1F5HHM8</accession>
<evidence type="ECO:0000259" key="1">
    <source>
        <dbReference type="SMART" id="SM01321"/>
    </source>
</evidence>
<dbReference type="AlphaFoldDB" id="A0A1F5HHM8"/>
<name>A0A1F5HHM8_9BACT</name>
<dbReference type="EMBL" id="MFBQ01000047">
    <property type="protein sequence ID" value="OGE03599.1"/>
    <property type="molecule type" value="Genomic_DNA"/>
</dbReference>